<dbReference type="EMBL" id="FNLM01000030">
    <property type="protein sequence ID" value="SDT93236.1"/>
    <property type="molecule type" value="Genomic_DNA"/>
</dbReference>
<dbReference type="NCBIfam" id="NF033543">
    <property type="entry name" value="transpos_IS256"/>
    <property type="match status" value="1"/>
</dbReference>
<evidence type="ECO:0000256" key="2">
    <source>
        <dbReference type="ARBA" id="ARBA00010961"/>
    </source>
</evidence>
<name>Q70K73_9ACTN</name>
<proteinExistence type="inferred from homology"/>
<dbReference type="Proteomes" id="UP000183180">
    <property type="component" value="Unassembled WGS sequence"/>
</dbReference>
<keyword evidence="3" id="KW-0815">Transposition</keyword>
<keyword evidence="5" id="KW-0233">DNA recombination</keyword>
<protein>
    <submittedName>
        <fullName evidence="7">Transposase, Mutator family</fullName>
    </submittedName>
</protein>
<accession>Q70K73</accession>
<evidence type="ECO:0000256" key="3">
    <source>
        <dbReference type="ARBA" id="ARBA00022578"/>
    </source>
</evidence>
<evidence type="ECO:0000256" key="6">
    <source>
        <dbReference type="SAM" id="MobiDB-lite"/>
    </source>
</evidence>
<evidence type="ECO:0000256" key="5">
    <source>
        <dbReference type="ARBA" id="ARBA00023172"/>
    </source>
</evidence>
<comment type="function">
    <text evidence="1">Required for the transposition of the insertion element.</text>
</comment>
<dbReference type="InterPro" id="IPR001207">
    <property type="entry name" value="Transposase_mutator"/>
</dbReference>
<dbReference type="PANTHER" id="PTHR33217:SF8">
    <property type="entry name" value="MUTATOR FAMILY TRANSPOSASE"/>
    <property type="match status" value="1"/>
</dbReference>
<feature type="compositionally biased region" description="Basic residues" evidence="6">
    <location>
        <begin position="434"/>
        <end position="452"/>
    </location>
</feature>
<feature type="region of interest" description="Disordered" evidence="6">
    <location>
        <begin position="425"/>
        <end position="467"/>
    </location>
</feature>
<dbReference type="GO" id="GO:0006313">
    <property type="term" value="P:DNA transposition"/>
    <property type="evidence" value="ECO:0007669"/>
    <property type="project" value="InterPro"/>
</dbReference>
<reference evidence="7 8" key="1">
    <citation type="submission" date="2016-10" db="EMBL/GenBank/DDBJ databases">
        <authorList>
            <person name="de Groot N.N."/>
        </authorList>
    </citation>
    <scope>NUCLEOTIDE SEQUENCE [LARGE SCALE GENOMIC DNA]</scope>
    <source>
        <strain evidence="7 8">DSM 44215</strain>
    </source>
</reference>
<evidence type="ECO:0000313" key="7">
    <source>
        <dbReference type="EMBL" id="SDT93236.1"/>
    </source>
</evidence>
<sequence length="546" mass="60288">MTDTIGGVDAPVAGPVQTGQEHDVTTADAVRELSKAEQALVSDLVRSSRAQGVALTGPDGLLKALTKSVLEAALDEEMTEHLGYDKHDVAGRNTGNSRNGTRTKRVLTDACGQVPIEVPRDRNGTFDPVIVGKSKRRVTDVDRVVLSLYAKGLTTGEISAHFADVYGASVSKDTISRITDRVIEEMVGWWARPLEKVYAAVFIDAIMVKIRDGQVRNRPIYAAIGVDLDGHKDILGMWAGNGGGESARFWLAVLTDLKNRGVRDIFFVVCDGLKGLPDSVSAAFPLATVQTCIIHLIRNTFKYASRKYWDKISADLKPIYTASTAAEARLRWEEFAERWGTPYPAIVTLWESAWEEFIPFLDYDVEIRRVLCSTNAIESLNARYRRAVRARGHFPNEQSALKTLYLVTRSLDPKGTGQTKWAVRSEASAQRPGNHVRRSYARSRRTLTRRAIGKPPLTPNIGQTPLRPRQLHRLAGAQSYGATEEADECQIHRGVGLAVRWPSMVAHPVTQSRSVGLSRTRRVLKAEWVSGSVAGWRDGPRGSVLR</sequence>
<dbReference type="AlphaFoldDB" id="Q70K73"/>
<evidence type="ECO:0000256" key="4">
    <source>
        <dbReference type="ARBA" id="ARBA00023125"/>
    </source>
</evidence>
<evidence type="ECO:0000313" key="8">
    <source>
        <dbReference type="Proteomes" id="UP000183180"/>
    </source>
</evidence>
<organism evidence="7 8">
    <name type="scientific">Gordonia westfalica</name>
    <dbReference type="NCBI Taxonomy" id="158898"/>
    <lineage>
        <taxon>Bacteria</taxon>
        <taxon>Bacillati</taxon>
        <taxon>Actinomycetota</taxon>
        <taxon>Actinomycetes</taxon>
        <taxon>Mycobacteriales</taxon>
        <taxon>Gordoniaceae</taxon>
        <taxon>Gordonia</taxon>
    </lineage>
</organism>
<gene>
    <name evidence="7" type="ORF">SAMN04488548_13099</name>
</gene>
<dbReference type="PROSITE" id="PS01007">
    <property type="entry name" value="TRANSPOSASE_MUTATOR"/>
    <property type="match status" value="1"/>
</dbReference>
<comment type="similarity">
    <text evidence="2">Belongs to the transposase mutator family.</text>
</comment>
<dbReference type="Pfam" id="PF00872">
    <property type="entry name" value="Transposase_mut"/>
    <property type="match status" value="1"/>
</dbReference>
<dbReference type="GO" id="GO:0004803">
    <property type="term" value="F:transposase activity"/>
    <property type="evidence" value="ECO:0007669"/>
    <property type="project" value="InterPro"/>
</dbReference>
<dbReference type="PANTHER" id="PTHR33217">
    <property type="entry name" value="TRANSPOSASE FOR INSERTION SEQUENCE ELEMENT IS1081"/>
    <property type="match status" value="1"/>
</dbReference>
<dbReference type="GO" id="GO:0003677">
    <property type="term" value="F:DNA binding"/>
    <property type="evidence" value="ECO:0007669"/>
    <property type="project" value="UniProtKB-KW"/>
</dbReference>
<feature type="region of interest" description="Disordered" evidence="6">
    <location>
        <begin position="1"/>
        <end position="23"/>
    </location>
</feature>
<keyword evidence="4" id="KW-0238">DNA-binding</keyword>
<evidence type="ECO:0000256" key="1">
    <source>
        <dbReference type="ARBA" id="ARBA00002190"/>
    </source>
</evidence>